<gene>
    <name evidence="14" type="ORF">GCM10009765_17970</name>
</gene>
<feature type="region of interest" description="Disordered" evidence="12">
    <location>
        <begin position="1"/>
        <end position="33"/>
    </location>
</feature>
<keyword evidence="5" id="KW-0479">Metal-binding</keyword>
<name>A0ABN2GD79_9ACTN</name>
<organism evidence="14 15">
    <name type="scientific">Fodinicola feengrottensis</name>
    <dbReference type="NCBI Taxonomy" id="435914"/>
    <lineage>
        <taxon>Bacteria</taxon>
        <taxon>Bacillati</taxon>
        <taxon>Actinomycetota</taxon>
        <taxon>Actinomycetes</taxon>
        <taxon>Mycobacteriales</taxon>
        <taxon>Fodinicola</taxon>
    </lineage>
</organism>
<evidence type="ECO:0000256" key="6">
    <source>
        <dbReference type="ARBA" id="ARBA00023004"/>
    </source>
</evidence>
<feature type="domain" description="4Fe-4S Wbl-type" evidence="13">
    <location>
        <begin position="25"/>
        <end position="82"/>
    </location>
</feature>
<dbReference type="InterPro" id="IPR003482">
    <property type="entry name" value="Whib"/>
</dbReference>
<evidence type="ECO:0000256" key="9">
    <source>
        <dbReference type="ARBA" id="ARBA00023125"/>
    </source>
</evidence>
<evidence type="ECO:0000256" key="2">
    <source>
        <dbReference type="ARBA" id="ARBA00004496"/>
    </source>
</evidence>
<evidence type="ECO:0000256" key="4">
    <source>
        <dbReference type="ARBA" id="ARBA00022485"/>
    </source>
</evidence>
<keyword evidence="9" id="KW-0238">DNA-binding</keyword>
<dbReference type="InterPro" id="IPR034768">
    <property type="entry name" value="4FE4S_WBL"/>
</dbReference>
<feature type="compositionally biased region" description="Basic and acidic residues" evidence="12">
    <location>
        <begin position="7"/>
        <end position="32"/>
    </location>
</feature>
<evidence type="ECO:0000259" key="13">
    <source>
        <dbReference type="PROSITE" id="PS51674"/>
    </source>
</evidence>
<comment type="similarity">
    <text evidence="3">Belongs to the WhiB family.</text>
</comment>
<dbReference type="Pfam" id="PF02467">
    <property type="entry name" value="Whib"/>
    <property type="match status" value="1"/>
</dbReference>
<evidence type="ECO:0000256" key="7">
    <source>
        <dbReference type="ARBA" id="ARBA00023014"/>
    </source>
</evidence>
<keyword evidence="10" id="KW-1015">Disulfide bond</keyword>
<evidence type="ECO:0000313" key="14">
    <source>
        <dbReference type="EMBL" id="GAA1668897.1"/>
    </source>
</evidence>
<keyword evidence="4" id="KW-0004">4Fe-4S</keyword>
<evidence type="ECO:0000256" key="11">
    <source>
        <dbReference type="ARBA" id="ARBA00023163"/>
    </source>
</evidence>
<comment type="caution">
    <text evidence="14">The sequence shown here is derived from an EMBL/GenBank/DDBJ whole genome shotgun (WGS) entry which is preliminary data.</text>
</comment>
<dbReference type="PANTHER" id="PTHR38839">
    <property type="entry name" value="TRANSCRIPTIONAL REGULATOR WHID-RELATED"/>
    <property type="match status" value="1"/>
</dbReference>
<evidence type="ECO:0000256" key="10">
    <source>
        <dbReference type="ARBA" id="ARBA00023157"/>
    </source>
</evidence>
<evidence type="ECO:0000256" key="5">
    <source>
        <dbReference type="ARBA" id="ARBA00022723"/>
    </source>
</evidence>
<evidence type="ECO:0000256" key="1">
    <source>
        <dbReference type="ARBA" id="ARBA00001966"/>
    </source>
</evidence>
<reference evidence="14 15" key="1">
    <citation type="journal article" date="2019" name="Int. J. Syst. Evol. Microbiol.">
        <title>The Global Catalogue of Microorganisms (GCM) 10K type strain sequencing project: providing services to taxonomists for standard genome sequencing and annotation.</title>
        <authorList>
            <consortium name="The Broad Institute Genomics Platform"/>
            <consortium name="The Broad Institute Genome Sequencing Center for Infectious Disease"/>
            <person name="Wu L."/>
            <person name="Ma J."/>
        </authorList>
    </citation>
    <scope>NUCLEOTIDE SEQUENCE [LARGE SCALE GENOMIC DNA]</scope>
    <source>
        <strain evidence="14 15">JCM 14718</strain>
    </source>
</reference>
<dbReference type="RefSeq" id="WP_344308830.1">
    <property type="nucleotide sequence ID" value="NZ_BAAANY010000007.1"/>
</dbReference>
<evidence type="ECO:0000313" key="15">
    <source>
        <dbReference type="Proteomes" id="UP001500618"/>
    </source>
</evidence>
<keyword evidence="7" id="KW-0411">Iron-sulfur</keyword>
<keyword evidence="8" id="KW-0805">Transcription regulation</keyword>
<evidence type="ECO:0000256" key="12">
    <source>
        <dbReference type="SAM" id="MobiDB-lite"/>
    </source>
</evidence>
<dbReference type="PANTHER" id="PTHR38839:SF2">
    <property type="entry name" value="TRANSCRIPTIONAL REGULATOR WHIB7-RELATED"/>
    <property type="match status" value="1"/>
</dbReference>
<keyword evidence="11" id="KW-0804">Transcription</keyword>
<protein>
    <recommendedName>
        <fullName evidence="13">4Fe-4S Wbl-type domain-containing protein</fullName>
    </recommendedName>
</protein>
<comment type="cofactor">
    <cofactor evidence="1">
        <name>[4Fe-4S] cluster</name>
        <dbReference type="ChEBI" id="CHEBI:49883"/>
    </cofactor>
</comment>
<dbReference type="Proteomes" id="UP001500618">
    <property type="component" value="Unassembled WGS sequence"/>
</dbReference>
<evidence type="ECO:0000256" key="8">
    <source>
        <dbReference type="ARBA" id="ARBA00023015"/>
    </source>
</evidence>
<keyword evidence="6" id="KW-0408">Iron</keyword>
<dbReference type="EMBL" id="BAAANY010000007">
    <property type="protein sequence ID" value="GAA1668897.1"/>
    <property type="molecule type" value="Genomic_DNA"/>
</dbReference>
<keyword evidence="15" id="KW-1185">Reference proteome</keyword>
<proteinExistence type="inferred from homology"/>
<comment type="subcellular location">
    <subcellularLocation>
        <location evidence="2">Cytoplasm</location>
    </subcellularLocation>
</comment>
<dbReference type="PROSITE" id="PS51674">
    <property type="entry name" value="4FE4S_WBL"/>
    <property type="match status" value="1"/>
</dbReference>
<sequence>MTATLTAREKSIQEVPDPRDSPRRACRDHPDPEIFDPISPAEYARAVEVCAGCPLADSCGQWAFRHREWGVWGGRLFEAGQPVPAKRGLSGLRKPAA</sequence>
<accession>A0ABN2GD79</accession>
<evidence type="ECO:0000256" key="3">
    <source>
        <dbReference type="ARBA" id="ARBA00006597"/>
    </source>
</evidence>